<evidence type="ECO:0000256" key="2">
    <source>
        <dbReference type="SAM" id="SignalP"/>
    </source>
</evidence>
<feature type="chain" id="PRO_5045390675" evidence="2">
    <location>
        <begin position="19"/>
        <end position="861"/>
    </location>
</feature>
<proteinExistence type="predicted"/>
<dbReference type="Pfam" id="PF23759">
    <property type="entry name" value="GBD_T9SS_assoc"/>
    <property type="match status" value="1"/>
</dbReference>
<dbReference type="Pfam" id="PF00041">
    <property type="entry name" value="fn3"/>
    <property type="match status" value="1"/>
</dbReference>
<dbReference type="InterPro" id="IPR003961">
    <property type="entry name" value="FN3_dom"/>
</dbReference>
<dbReference type="SMART" id="SM00060">
    <property type="entry name" value="FN3"/>
    <property type="match status" value="3"/>
</dbReference>
<accession>A0ABM8KBZ3</accession>
<feature type="signal peptide" evidence="2">
    <location>
        <begin position="1"/>
        <end position="18"/>
    </location>
</feature>
<dbReference type="CDD" id="cd00063">
    <property type="entry name" value="FN3"/>
    <property type="match status" value="1"/>
</dbReference>
<dbReference type="InterPro" id="IPR036116">
    <property type="entry name" value="FN3_sf"/>
</dbReference>
<dbReference type="Gene3D" id="2.60.40.10">
    <property type="entry name" value="Immunoglobulins"/>
    <property type="match status" value="3"/>
</dbReference>
<evidence type="ECO:0000256" key="1">
    <source>
        <dbReference type="ARBA" id="ARBA00022729"/>
    </source>
</evidence>
<dbReference type="RefSeq" id="WP_338613715.1">
    <property type="nucleotide sequence ID" value="NZ_AP029022.1"/>
</dbReference>
<dbReference type="Pfam" id="PF18962">
    <property type="entry name" value="Por_Secre_tail"/>
    <property type="match status" value="1"/>
</dbReference>
<organism evidence="4 5">
    <name type="scientific">Chryseobacterium gambrini</name>
    <dbReference type="NCBI Taxonomy" id="373672"/>
    <lineage>
        <taxon>Bacteria</taxon>
        <taxon>Pseudomonadati</taxon>
        <taxon>Bacteroidota</taxon>
        <taxon>Flavobacteriia</taxon>
        <taxon>Flavobacteriales</taxon>
        <taxon>Weeksellaceae</taxon>
        <taxon>Chryseobacterium group</taxon>
        <taxon>Chryseobacterium</taxon>
    </lineage>
</organism>
<evidence type="ECO:0000313" key="5">
    <source>
        <dbReference type="Proteomes" id="UP001380186"/>
    </source>
</evidence>
<evidence type="ECO:0000259" key="3">
    <source>
        <dbReference type="PROSITE" id="PS50853"/>
    </source>
</evidence>
<reference evidence="4 5" key="1">
    <citation type="journal article" date="2020" name="Microbes Environ.">
        <title>Synthetic bacterial community of duckweed: a simple and stable system to study plant-microbe interactions.</title>
        <authorList>
            <person name="Ishizawa H."/>
            <person name="Tada M."/>
            <person name="Kuroda M."/>
            <person name="Inoue D."/>
            <person name="Futamata H."/>
            <person name="Ike M."/>
        </authorList>
    </citation>
    <scope>NUCLEOTIDE SEQUENCE [LARGE SCALE GENOMIC DNA]</scope>
    <source>
        <strain evidence="4 5">DW100</strain>
    </source>
</reference>
<dbReference type="Gene3D" id="2.60.120.200">
    <property type="match status" value="1"/>
</dbReference>
<protein>
    <submittedName>
        <fullName evidence="4">Fibronectin type III domain-containing protein</fullName>
    </submittedName>
</protein>
<dbReference type="SUPFAM" id="SSF49265">
    <property type="entry name" value="Fibronectin type III"/>
    <property type="match status" value="2"/>
</dbReference>
<dbReference type="Gene3D" id="2.60.120.380">
    <property type="match status" value="1"/>
</dbReference>
<dbReference type="PROSITE" id="PS50853">
    <property type="entry name" value="FN3"/>
    <property type="match status" value="2"/>
</dbReference>
<name>A0ABM8KBZ3_9FLAO</name>
<dbReference type="InterPro" id="IPR026444">
    <property type="entry name" value="Secre_tail"/>
</dbReference>
<gene>
    <name evidence="4" type="ORF">CRDW_39090</name>
</gene>
<dbReference type="Proteomes" id="UP001380186">
    <property type="component" value="Chromosome"/>
</dbReference>
<evidence type="ECO:0000313" key="4">
    <source>
        <dbReference type="EMBL" id="BEV06535.1"/>
    </source>
</evidence>
<dbReference type="InterPro" id="IPR013783">
    <property type="entry name" value="Ig-like_fold"/>
</dbReference>
<dbReference type="InterPro" id="IPR056600">
    <property type="entry name" value="GBD_T9SS_assoc"/>
</dbReference>
<keyword evidence="5" id="KW-1185">Reference proteome</keyword>
<feature type="domain" description="Fibronectin type-III" evidence="3">
    <location>
        <begin position="186"/>
        <end position="279"/>
    </location>
</feature>
<feature type="domain" description="Fibronectin type-III" evidence="3">
    <location>
        <begin position="444"/>
        <end position="542"/>
    </location>
</feature>
<dbReference type="NCBIfam" id="TIGR04183">
    <property type="entry name" value="Por_Secre_tail"/>
    <property type="match status" value="1"/>
</dbReference>
<sequence>MKKFLLSCMMALGIGASAQISYTYDWEPTGLGSWTTSGSGSFSRNTTTPCNGTASVRANNYYNLSSYLVSPALTGTNGGDLTVGFSYKVTQYSSNTTGASAADFGVINLQWSTSASGPWTTAYSINSGTHVVSATCATKTATITGLPSSGDVYLRFESKSGLSTSDNYVYFDDVTVSQGAAPACLTPSAPTVSNVGVSTADIAWTAPSSAPASGYEYYVSTSNTTPTAATSATGTSATTSKSLGSLSSNTTYYVWVRSNCGSGSKSSWAGPVSFTTACTATNVPYTQDFESVTTPALPSCTSLENAGTGNNWTTSSPGAYGFTSKALTYLYNSSNAANTWFYTQGINLTAGVSYRIKYTYGNNSTTYVEKLKVAYGTAASNASMTNALADHSNINTATSSSNFVNFTPAASGVYYFGFNAYSAADQYNLYVDDISIIVTPTCSEPSAVTVPSATLTYNSAVVNWTAPATAPANGYDVYYSTTNTAPTSSTTPTTSGLTATTTTLPNLTPSTTYYFWVRSNCSAADQSIWVPVTFTTKSFCPAVTAPSAAETNVSVTPTFTWTAVTGVSGYKLSIGTSAGATNIMNAQDLGNVTTYTLPTALSYNTTYYYTLNAYDATSTSPGCTERSFTTAPPPPANDDCSGAVALTAGGTFAQNALTATNAGATATSDATATHSCQSTGYRDVWYSVVVPASGNITIETQSVSGSNVTDTVLGVYSGSCGALTQIGCDDDSSTDGNFSLVSLTGLTPGSTLMIGVWNYSSSTVGQFKVSAYDASLVLATNEVKDAKNNIKVYPNPFSDVLNISDVANVKNVLVTDIAGRLVKTIANPTSELHLGELKQGMYLVTLEMKDGSKQTIKTIKK</sequence>
<dbReference type="EMBL" id="AP029022">
    <property type="protein sequence ID" value="BEV06535.1"/>
    <property type="molecule type" value="Genomic_DNA"/>
</dbReference>
<keyword evidence="1 2" id="KW-0732">Signal</keyword>